<dbReference type="Proteomes" id="UP000321523">
    <property type="component" value="Unassembled WGS sequence"/>
</dbReference>
<gene>
    <name evidence="2" type="ORF">SAE02_48770</name>
</gene>
<accession>A0A512DW71</accession>
<feature type="compositionally biased region" description="Basic and acidic residues" evidence="1">
    <location>
        <begin position="149"/>
        <end position="160"/>
    </location>
</feature>
<sequence length="203" mass="22564">MPLSSPTEREHIHTRQVTCQGFRRADGLWDIEGHIMDIKTYPFANDYRGAIQPGDPIHDMWIRLTVDDGFEVKAVEAVTDKSPFAVCPAITPNFQRLVGLRIKSGWTQKVKELLGGVEGCTHLVELLGPVATTAFQTIYPVLSREKEARAKAEAGEKKADSPAVSPSGHKRPPLLLNTCHAFRSDGEVTRKVWPEHYTGTPRP</sequence>
<dbReference type="EMBL" id="BJYZ01000023">
    <property type="protein sequence ID" value="GEO40729.1"/>
    <property type="molecule type" value="Genomic_DNA"/>
</dbReference>
<organism evidence="2 3">
    <name type="scientific">Skermanella aerolata</name>
    <dbReference type="NCBI Taxonomy" id="393310"/>
    <lineage>
        <taxon>Bacteria</taxon>
        <taxon>Pseudomonadati</taxon>
        <taxon>Pseudomonadota</taxon>
        <taxon>Alphaproteobacteria</taxon>
        <taxon>Rhodospirillales</taxon>
        <taxon>Azospirillaceae</taxon>
        <taxon>Skermanella</taxon>
    </lineage>
</organism>
<comment type="caution">
    <text evidence="2">The sequence shown here is derived from an EMBL/GenBank/DDBJ whole genome shotgun (WGS) entry which is preliminary data.</text>
</comment>
<dbReference type="RefSeq" id="WP_044428669.1">
    <property type="nucleotide sequence ID" value="NZ_BJYZ01000023.1"/>
</dbReference>
<name>A0A512DW71_9PROT</name>
<feature type="region of interest" description="Disordered" evidence="1">
    <location>
        <begin position="149"/>
        <end position="175"/>
    </location>
</feature>
<dbReference type="InterPro" id="IPR021312">
    <property type="entry name" value="DUF2889"/>
</dbReference>
<evidence type="ECO:0000313" key="2">
    <source>
        <dbReference type="EMBL" id="GEO40729.1"/>
    </source>
</evidence>
<dbReference type="Pfam" id="PF11136">
    <property type="entry name" value="DUF2889"/>
    <property type="match status" value="1"/>
</dbReference>
<reference evidence="2 3" key="1">
    <citation type="submission" date="2019-07" db="EMBL/GenBank/DDBJ databases">
        <title>Whole genome shotgun sequence of Skermanella aerolata NBRC 106429.</title>
        <authorList>
            <person name="Hosoyama A."/>
            <person name="Uohara A."/>
            <person name="Ohji S."/>
            <person name="Ichikawa N."/>
        </authorList>
    </citation>
    <scope>NUCLEOTIDE SEQUENCE [LARGE SCALE GENOMIC DNA]</scope>
    <source>
        <strain evidence="2 3">NBRC 106429</strain>
    </source>
</reference>
<keyword evidence="3" id="KW-1185">Reference proteome</keyword>
<dbReference type="AlphaFoldDB" id="A0A512DW71"/>
<protein>
    <recommendedName>
        <fullName evidence="4">DUF2889 domain-containing protein</fullName>
    </recommendedName>
</protein>
<evidence type="ECO:0000256" key="1">
    <source>
        <dbReference type="SAM" id="MobiDB-lite"/>
    </source>
</evidence>
<proteinExistence type="predicted"/>
<evidence type="ECO:0000313" key="3">
    <source>
        <dbReference type="Proteomes" id="UP000321523"/>
    </source>
</evidence>
<evidence type="ECO:0008006" key="4">
    <source>
        <dbReference type="Google" id="ProtNLM"/>
    </source>
</evidence>
<dbReference type="OrthoDB" id="6862397at2"/>